<dbReference type="InterPro" id="IPR037523">
    <property type="entry name" value="VOC_core"/>
</dbReference>
<dbReference type="RefSeq" id="WP_055974285.1">
    <property type="nucleotide sequence ID" value="NZ_BAABEG010000001.1"/>
</dbReference>
<keyword evidence="2" id="KW-0560">Oxidoreductase</keyword>
<accession>A0A7X0FC02</accession>
<dbReference type="InterPro" id="IPR004360">
    <property type="entry name" value="Glyas_Fos-R_dOase_dom"/>
</dbReference>
<gene>
    <name evidence="2" type="ORF">GGR00_004734</name>
</gene>
<dbReference type="PANTHER" id="PTHR35006:SF1">
    <property type="entry name" value="BLL2941 PROTEIN"/>
    <property type="match status" value="1"/>
</dbReference>
<dbReference type="Proteomes" id="UP000536262">
    <property type="component" value="Unassembled WGS sequence"/>
</dbReference>
<evidence type="ECO:0000313" key="2">
    <source>
        <dbReference type="EMBL" id="MBB6356916.1"/>
    </source>
</evidence>
<dbReference type="AlphaFoldDB" id="A0A7X0FC02"/>
<keyword evidence="2" id="KW-0456">Lyase</keyword>
<proteinExistence type="predicted"/>
<dbReference type="GO" id="GO:0016829">
    <property type="term" value="F:lyase activity"/>
    <property type="evidence" value="ECO:0007669"/>
    <property type="project" value="UniProtKB-KW"/>
</dbReference>
<dbReference type="EMBL" id="JACHOU010000018">
    <property type="protein sequence ID" value="MBB6356916.1"/>
    <property type="molecule type" value="Genomic_DNA"/>
</dbReference>
<comment type="caution">
    <text evidence="2">The sequence shown here is derived from an EMBL/GenBank/DDBJ whole genome shotgun (WGS) entry which is preliminary data.</text>
</comment>
<dbReference type="PROSITE" id="PS51819">
    <property type="entry name" value="VOC"/>
    <property type="match status" value="1"/>
</dbReference>
<dbReference type="PANTHER" id="PTHR35006">
    <property type="entry name" value="GLYOXALASE FAMILY PROTEIN (AFU_ORTHOLOGUE AFUA_5G14830)"/>
    <property type="match status" value="1"/>
</dbReference>
<organism evidence="2 3">
    <name type="scientific">Aminobacter aganoensis</name>
    <dbReference type="NCBI Taxonomy" id="83264"/>
    <lineage>
        <taxon>Bacteria</taxon>
        <taxon>Pseudomonadati</taxon>
        <taxon>Pseudomonadota</taxon>
        <taxon>Alphaproteobacteria</taxon>
        <taxon>Hyphomicrobiales</taxon>
        <taxon>Phyllobacteriaceae</taxon>
        <taxon>Aminobacter</taxon>
    </lineage>
</organism>
<keyword evidence="2" id="KW-0223">Dioxygenase</keyword>
<evidence type="ECO:0000259" key="1">
    <source>
        <dbReference type="PROSITE" id="PS51819"/>
    </source>
</evidence>
<dbReference type="Gene3D" id="3.10.180.10">
    <property type="entry name" value="2,3-Dihydroxybiphenyl 1,2-Dioxygenase, domain 1"/>
    <property type="match status" value="1"/>
</dbReference>
<dbReference type="SUPFAM" id="SSF54593">
    <property type="entry name" value="Glyoxalase/Bleomycin resistance protein/Dihydroxybiphenyl dioxygenase"/>
    <property type="match status" value="1"/>
</dbReference>
<dbReference type="Pfam" id="PF00903">
    <property type="entry name" value="Glyoxalase"/>
    <property type="match status" value="1"/>
</dbReference>
<feature type="domain" description="VOC" evidence="1">
    <location>
        <begin position="1"/>
        <end position="126"/>
    </location>
</feature>
<evidence type="ECO:0000313" key="3">
    <source>
        <dbReference type="Proteomes" id="UP000536262"/>
    </source>
</evidence>
<dbReference type="GO" id="GO:0051213">
    <property type="term" value="F:dioxygenase activity"/>
    <property type="evidence" value="ECO:0007669"/>
    <property type="project" value="UniProtKB-KW"/>
</dbReference>
<reference evidence="2 3" key="1">
    <citation type="submission" date="2020-08" db="EMBL/GenBank/DDBJ databases">
        <title>Genomic Encyclopedia of Type Strains, Phase IV (KMG-IV): sequencing the most valuable type-strain genomes for metagenomic binning, comparative biology and taxonomic classification.</title>
        <authorList>
            <person name="Goeker M."/>
        </authorList>
    </citation>
    <scope>NUCLEOTIDE SEQUENCE [LARGE SCALE GENOMIC DNA]</scope>
    <source>
        <strain evidence="2 3">DSM 7051</strain>
    </source>
</reference>
<sequence length="127" mass="13424">MSAYATVGAVDDAKSTAFYDATLATIGWSKHTEFPGWHAYSEGGKGDGFVLWVCKPFNGEPASAGNGAMVGFMVKSAAEVDAFYAAAMRHGGTDEGKPDARPHYGPDWYSAYVRDPAGNKLSVVHNG</sequence>
<name>A0A7X0FC02_9HYPH</name>
<dbReference type="InterPro" id="IPR029068">
    <property type="entry name" value="Glyas_Bleomycin-R_OHBP_Dase"/>
</dbReference>
<protein>
    <submittedName>
        <fullName evidence="2">Catechol 2,3-dioxygenase-like lactoylglutathione lyase family enzyme</fullName>
    </submittedName>
</protein>
<keyword evidence="3" id="KW-1185">Reference proteome</keyword>
<dbReference type="CDD" id="cd07262">
    <property type="entry name" value="VOC_like"/>
    <property type="match status" value="1"/>
</dbReference>